<reference evidence="1" key="1">
    <citation type="submission" date="2014-11" db="EMBL/GenBank/DDBJ databases">
        <authorList>
            <person name="Amaro Gonzalez C."/>
        </authorList>
    </citation>
    <scope>NUCLEOTIDE SEQUENCE</scope>
</reference>
<accession>A0A0E9VVZ7</accession>
<dbReference type="AlphaFoldDB" id="A0A0E9VVZ7"/>
<sequence length="56" mass="6470">MLHEFQWRSQSNYYNVLIKRRPSLTLSPSSTTAGHYPLAWLCQIRLKMNGSIMGVS</sequence>
<proteinExistence type="predicted"/>
<dbReference type="EMBL" id="GBXM01027149">
    <property type="protein sequence ID" value="JAH81428.1"/>
    <property type="molecule type" value="Transcribed_RNA"/>
</dbReference>
<reference evidence="1" key="2">
    <citation type="journal article" date="2015" name="Fish Shellfish Immunol.">
        <title>Early steps in the European eel (Anguilla anguilla)-Vibrio vulnificus interaction in the gills: Role of the RtxA13 toxin.</title>
        <authorList>
            <person name="Callol A."/>
            <person name="Pajuelo D."/>
            <person name="Ebbesson L."/>
            <person name="Teles M."/>
            <person name="MacKenzie S."/>
            <person name="Amaro C."/>
        </authorList>
    </citation>
    <scope>NUCLEOTIDE SEQUENCE</scope>
</reference>
<dbReference type="EMBL" id="GBXM01026871">
    <property type="protein sequence ID" value="JAH81706.1"/>
    <property type="molecule type" value="Transcribed_RNA"/>
</dbReference>
<evidence type="ECO:0000313" key="1">
    <source>
        <dbReference type="EMBL" id="JAH81428.1"/>
    </source>
</evidence>
<protein>
    <submittedName>
        <fullName evidence="1">Uncharacterized protein</fullName>
    </submittedName>
</protein>
<organism evidence="1">
    <name type="scientific">Anguilla anguilla</name>
    <name type="common">European freshwater eel</name>
    <name type="synonym">Muraena anguilla</name>
    <dbReference type="NCBI Taxonomy" id="7936"/>
    <lineage>
        <taxon>Eukaryota</taxon>
        <taxon>Metazoa</taxon>
        <taxon>Chordata</taxon>
        <taxon>Craniata</taxon>
        <taxon>Vertebrata</taxon>
        <taxon>Euteleostomi</taxon>
        <taxon>Actinopterygii</taxon>
        <taxon>Neopterygii</taxon>
        <taxon>Teleostei</taxon>
        <taxon>Anguilliformes</taxon>
        <taxon>Anguillidae</taxon>
        <taxon>Anguilla</taxon>
    </lineage>
</organism>
<name>A0A0E9VVZ7_ANGAN</name>